<proteinExistence type="predicted"/>
<dbReference type="GO" id="GO:0006285">
    <property type="term" value="P:base-excision repair, AP site formation"/>
    <property type="evidence" value="ECO:0007669"/>
    <property type="project" value="TreeGrafter"/>
</dbReference>
<keyword evidence="7" id="KW-1185">Reference proteome</keyword>
<dbReference type="InterPro" id="IPR011257">
    <property type="entry name" value="DNA_glycosylase"/>
</dbReference>
<keyword evidence="3" id="KW-0227">DNA damage</keyword>
<dbReference type="GO" id="GO:0008725">
    <property type="term" value="F:DNA-3-methyladenine glycosylase activity"/>
    <property type="evidence" value="ECO:0007669"/>
    <property type="project" value="TreeGrafter"/>
</dbReference>
<dbReference type="PANTHER" id="PTHR43003">
    <property type="entry name" value="DNA-3-METHYLADENINE GLYCOSYLASE"/>
    <property type="match status" value="1"/>
</dbReference>
<evidence type="ECO:0000256" key="3">
    <source>
        <dbReference type="ARBA" id="ARBA00022763"/>
    </source>
</evidence>
<dbReference type="EMBL" id="QKZL01000004">
    <property type="protein sequence ID" value="PZX17541.1"/>
    <property type="molecule type" value="Genomic_DNA"/>
</dbReference>
<evidence type="ECO:0000313" key="6">
    <source>
        <dbReference type="EMBL" id="PZX17541.1"/>
    </source>
</evidence>
<keyword evidence="4" id="KW-0234">DNA repair</keyword>
<evidence type="ECO:0000256" key="2">
    <source>
        <dbReference type="ARBA" id="ARBA00012000"/>
    </source>
</evidence>
<dbReference type="GO" id="GO:0032993">
    <property type="term" value="C:protein-DNA complex"/>
    <property type="evidence" value="ECO:0007669"/>
    <property type="project" value="TreeGrafter"/>
</dbReference>
<dbReference type="SMART" id="SM00478">
    <property type="entry name" value="ENDO3c"/>
    <property type="match status" value="1"/>
</dbReference>
<dbReference type="Pfam" id="PF00730">
    <property type="entry name" value="HhH-GPD"/>
    <property type="match status" value="1"/>
</dbReference>
<dbReference type="InterPro" id="IPR051912">
    <property type="entry name" value="Alkylbase_DNA_Glycosylase/TA"/>
</dbReference>
<comment type="caution">
    <text evidence="6">The sequence shown here is derived from an EMBL/GenBank/DDBJ whole genome shotgun (WGS) entry which is preliminary data.</text>
</comment>
<dbReference type="SUPFAM" id="SSF48150">
    <property type="entry name" value="DNA-glycosylase"/>
    <property type="match status" value="1"/>
</dbReference>
<protein>
    <recommendedName>
        <fullName evidence="2">DNA-3-methyladenine glycosylase II</fullName>
        <ecNumber evidence="2">3.2.2.21</ecNumber>
    </recommendedName>
</protein>
<evidence type="ECO:0000256" key="1">
    <source>
        <dbReference type="ARBA" id="ARBA00000086"/>
    </source>
</evidence>
<sequence>MIVGLPCVAKGEQWLSRLDPRFARARAVTGPWPTRLRPAGFAALVDAIVSQQVSVASAAAIGGRVEAAGFHDPARILEADDDALRACGLSRPKARYLRALAEAGIDFDALASAPTDEIVATLVTVPGIGRWTAEIYALFALGRADAFPAGDLALQEGARLLFDLPARPGEGALRKMAEPWRPWRGVAARGLWAYYAQAKNREGVR</sequence>
<dbReference type="InterPro" id="IPR003265">
    <property type="entry name" value="HhH-GPD_domain"/>
</dbReference>
<dbReference type="PANTHER" id="PTHR43003:SF5">
    <property type="entry name" value="DNA-3-METHYLADENINE GLYCOSYLASE"/>
    <property type="match status" value="1"/>
</dbReference>
<dbReference type="EC" id="3.2.2.21" evidence="2"/>
<comment type="catalytic activity">
    <reaction evidence="1">
        <text>Hydrolysis of alkylated DNA, releasing 3-methyladenine, 3-methylguanine, 7-methylguanine and 7-methyladenine.</text>
        <dbReference type="EC" id="3.2.2.21"/>
    </reaction>
</comment>
<dbReference type="CDD" id="cd00056">
    <property type="entry name" value="ENDO3c"/>
    <property type="match status" value="1"/>
</dbReference>
<dbReference type="GO" id="GO:0032131">
    <property type="term" value="F:alkylated DNA binding"/>
    <property type="evidence" value="ECO:0007669"/>
    <property type="project" value="TreeGrafter"/>
</dbReference>
<dbReference type="AlphaFoldDB" id="A0A2W7NB40"/>
<gene>
    <name evidence="6" type="ORF">LX81_01266</name>
</gene>
<dbReference type="GO" id="GO:0043916">
    <property type="term" value="F:DNA-7-methylguanine glycosylase activity"/>
    <property type="evidence" value="ECO:0007669"/>
    <property type="project" value="TreeGrafter"/>
</dbReference>
<dbReference type="GO" id="GO:0006307">
    <property type="term" value="P:DNA alkylation repair"/>
    <property type="evidence" value="ECO:0007669"/>
    <property type="project" value="TreeGrafter"/>
</dbReference>
<dbReference type="GO" id="GO:0005737">
    <property type="term" value="C:cytoplasm"/>
    <property type="evidence" value="ECO:0007669"/>
    <property type="project" value="TreeGrafter"/>
</dbReference>
<accession>A0A2W7NB40</accession>
<evidence type="ECO:0000256" key="4">
    <source>
        <dbReference type="ARBA" id="ARBA00023204"/>
    </source>
</evidence>
<reference evidence="6 7" key="1">
    <citation type="submission" date="2018-06" db="EMBL/GenBank/DDBJ databases">
        <title>Genomic Encyclopedia of Archaeal and Bacterial Type Strains, Phase II (KMG-II): from individual species to whole genera.</title>
        <authorList>
            <person name="Goeker M."/>
        </authorList>
    </citation>
    <scope>NUCLEOTIDE SEQUENCE [LARGE SCALE GENOMIC DNA]</scope>
    <source>
        <strain evidence="6 7">DSM 22009</strain>
    </source>
</reference>
<organism evidence="6 7">
    <name type="scientific">Palleronia aestuarii</name>
    <dbReference type="NCBI Taxonomy" id="568105"/>
    <lineage>
        <taxon>Bacteria</taxon>
        <taxon>Pseudomonadati</taxon>
        <taxon>Pseudomonadota</taxon>
        <taxon>Alphaproteobacteria</taxon>
        <taxon>Rhodobacterales</taxon>
        <taxon>Roseobacteraceae</taxon>
        <taxon>Palleronia</taxon>
    </lineage>
</organism>
<evidence type="ECO:0000313" key="7">
    <source>
        <dbReference type="Proteomes" id="UP000248916"/>
    </source>
</evidence>
<evidence type="ECO:0000259" key="5">
    <source>
        <dbReference type="SMART" id="SM00478"/>
    </source>
</evidence>
<dbReference type="Proteomes" id="UP000248916">
    <property type="component" value="Unassembled WGS sequence"/>
</dbReference>
<feature type="domain" description="HhH-GPD" evidence="5">
    <location>
        <begin position="49"/>
        <end position="197"/>
    </location>
</feature>
<name>A0A2W7NB40_9RHOB</name>
<dbReference type="Gene3D" id="1.10.340.30">
    <property type="entry name" value="Hypothetical protein, domain 2"/>
    <property type="match status" value="1"/>
</dbReference>
<dbReference type="Gene3D" id="1.10.1670.40">
    <property type="match status" value="1"/>
</dbReference>